<reference evidence="2 3" key="1">
    <citation type="submission" date="2017-04" db="EMBL/GenBank/DDBJ databases">
        <authorList>
            <person name="Afonso C.L."/>
            <person name="Miller P.J."/>
            <person name="Scott M.A."/>
            <person name="Spackman E."/>
            <person name="Goraichik I."/>
            <person name="Dimitrov K.M."/>
            <person name="Suarez D.L."/>
            <person name="Swayne D.E."/>
        </authorList>
    </citation>
    <scope>NUCLEOTIDE SEQUENCE [LARGE SCALE GENOMIC DNA]</scope>
    <source>
        <strain evidence="2 3">DSM 26133</strain>
    </source>
</reference>
<feature type="signal peptide" evidence="1">
    <location>
        <begin position="1"/>
        <end position="18"/>
    </location>
</feature>
<name>A0A1W2G996_REIFA</name>
<feature type="chain" id="PRO_5012145082" evidence="1">
    <location>
        <begin position="19"/>
        <end position="98"/>
    </location>
</feature>
<dbReference type="RefSeq" id="WP_084371889.1">
    <property type="nucleotide sequence ID" value="NZ_FWYF01000001.1"/>
</dbReference>
<evidence type="ECO:0000256" key="1">
    <source>
        <dbReference type="SAM" id="SignalP"/>
    </source>
</evidence>
<dbReference type="AlphaFoldDB" id="A0A1W2G996"/>
<gene>
    <name evidence="2" type="ORF">SAMN04488029_1581</name>
</gene>
<keyword evidence="1" id="KW-0732">Signal</keyword>
<protein>
    <submittedName>
        <fullName evidence="2">Uncharacterized protein</fullName>
    </submittedName>
</protein>
<organism evidence="2 3">
    <name type="scientific">Reichenbachiella faecimaris</name>
    <dbReference type="NCBI Taxonomy" id="692418"/>
    <lineage>
        <taxon>Bacteria</taxon>
        <taxon>Pseudomonadati</taxon>
        <taxon>Bacteroidota</taxon>
        <taxon>Cytophagia</taxon>
        <taxon>Cytophagales</taxon>
        <taxon>Reichenbachiellaceae</taxon>
        <taxon>Reichenbachiella</taxon>
    </lineage>
</organism>
<accession>A0A1W2G996</accession>
<sequence length="98" mass="11021">MRISLTAILLFLMQCLCAQDIAHNKALFNITQLTYVIVNDVTGVAQSNLENPRAVSLNTIFGYFIVPEKLSIGIGFGLDLDWMDIAIRVLILHHYMLI</sequence>
<keyword evidence="3" id="KW-1185">Reference proteome</keyword>
<evidence type="ECO:0000313" key="3">
    <source>
        <dbReference type="Proteomes" id="UP000192472"/>
    </source>
</evidence>
<evidence type="ECO:0000313" key="2">
    <source>
        <dbReference type="EMBL" id="SMD33237.1"/>
    </source>
</evidence>
<dbReference type="Proteomes" id="UP000192472">
    <property type="component" value="Unassembled WGS sequence"/>
</dbReference>
<dbReference type="EMBL" id="FWYF01000001">
    <property type="protein sequence ID" value="SMD33237.1"/>
    <property type="molecule type" value="Genomic_DNA"/>
</dbReference>
<proteinExistence type="predicted"/>